<reference evidence="1 2" key="1">
    <citation type="journal article" date="2020" name="ISME J.">
        <title>Comparative genomics reveals insights into cyanobacterial evolution and habitat adaptation.</title>
        <authorList>
            <person name="Chen M.Y."/>
            <person name="Teng W.K."/>
            <person name="Zhao L."/>
            <person name="Hu C.X."/>
            <person name="Zhou Y.K."/>
            <person name="Han B.P."/>
            <person name="Song L.R."/>
            <person name="Shu W.S."/>
        </authorList>
    </citation>
    <scope>NUCLEOTIDE SEQUENCE [LARGE SCALE GENOMIC DNA]</scope>
    <source>
        <strain evidence="1 2">FACHB-3921</strain>
    </source>
</reference>
<organism evidence="1 2">
    <name type="scientific">Nostoc parmelioides FACHB-3921</name>
    <dbReference type="NCBI Taxonomy" id="2692909"/>
    <lineage>
        <taxon>Bacteria</taxon>
        <taxon>Bacillati</taxon>
        <taxon>Cyanobacteriota</taxon>
        <taxon>Cyanophyceae</taxon>
        <taxon>Nostocales</taxon>
        <taxon>Nostocaceae</taxon>
        <taxon>Nostoc</taxon>
    </lineage>
</organism>
<comment type="caution">
    <text evidence="1">The sequence shown here is derived from an EMBL/GenBank/DDBJ whole genome shotgun (WGS) entry which is preliminary data.</text>
</comment>
<evidence type="ECO:0000313" key="2">
    <source>
        <dbReference type="Proteomes" id="UP000621307"/>
    </source>
</evidence>
<dbReference type="EMBL" id="JACJQL010000034">
    <property type="protein sequence ID" value="MBD2253591.1"/>
    <property type="molecule type" value="Genomic_DNA"/>
</dbReference>
<proteinExistence type="predicted"/>
<name>A0ABR8BIA6_9NOSO</name>
<dbReference type="Proteomes" id="UP000621307">
    <property type="component" value="Unassembled WGS sequence"/>
</dbReference>
<protein>
    <submittedName>
        <fullName evidence="1">Uncharacterized protein</fullName>
    </submittedName>
</protein>
<keyword evidence="2" id="KW-1185">Reference proteome</keyword>
<evidence type="ECO:0000313" key="1">
    <source>
        <dbReference type="EMBL" id="MBD2253591.1"/>
    </source>
</evidence>
<dbReference type="RefSeq" id="WP_190569116.1">
    <property type="nucleotide sequence ID" value="NZ_JACJQL010000034.1"/>
</dbReference>
<accession>A0ABR8BIA6</accession>
<gene>
    <name evidence="1" type="ORF">H6G14_20160</name>
</gene>
<sequence length="46" mass="5240">MGRWFGISICGDRANGMTKEFTVPSYLRTDAALFYRSDRSILPHTT</sequence>